<dbReference type="Proteomes" id="UP000054010">
    <property type="component" value="Unassembled WGS sequence"/>
</dbReference>
<evidence type="ECO:0000256" key="1">
    <source>
        <dbReference type="ARBA" id="ARBA00001966"/>
    </source>
</evidence>
<dbReference type="GO" id="GO:0046872">
    <property type="term" value="F:metal ion binding"/>
    <property type="evidence" value="ECO:0007669"/>
    <property type="project" value="UniProtKB-KW"/>
</dbReference>
<evidence type="ECO:0000256" key="3">
    <source>
        <dbReference type="ARBA" id="ARBA00022723"/>
    </source>
</evidence>
<keyword evidence="3" id="KW-0479">Metal-binding</keyword>
<dbReference type="InterPro" id="IPR058240">
    <property type="entry name" value="rSAM_sf"/>
</dbReference>
<evidence type="ECO:0000313" key="7">
    <source>
        <dbReference type="Proteomes" id="UP000054010"/>
    </source>
</evidence>
<dbReference type="InterPro" id="IPR051198">
    <property type="entry name" value="BchE-like"/>
</dbReference>
<dbReference type="SUPFAM" id="SSF102114">
    <property type="entry name" value="Radical SAM enzymes"/>
    <property type="match status" value="1"/>
</dbReference>
<evidence type="ECO:0000313" key="6">
    <source>
        <dbReference type="EMBL" id="EFO79514.1"/>
    </source>
</evidence>
<keyword evidence="7" id="KW-1185">Reference proteome</keyword>
<gene>
    <name evidence="6" type="ORF">OSCT_2640</name>
</gene>
<comment type="caution">
    <text evidence="6">The sequence shown here is derived from an EMBL/GenBank/DDBJ whole genome shotgun (WGS) entry which is preliminary data.</text>
</comment>
<dbReference type="eggNOG" id="COG1032">
    <property type="taxonomic scope" value="Bacteria"/>
</dbReference>
<keyword evidence="5" id="KW-0411">Iron-sulfur</keyword>
<dbReference type="AlphaFoldDB" id="E1IH39"/>
<protein>
    <submittedName>
        <fullName evidence="6">Uncharacterized protein</fullName>
    </submittedName>
</protein>
<keyword evidence="2" id="KW-0949">S-adenosyl-L-methionine</keyword>
<dbReference type="EMBL" id="ADVR01000112">
    <property type="protein sequence ID" value="EFO79514.1"/>
    <property type="molecule type" value="Genomic_DNA"/>
</dbReference>
<sequence>MSLAYLATLLEQRRHIVRIYDLGLEPEATWSNAFLPLRSFRPHVVVVAGDRAELRTAALEALRQDQHERVFALQMNRSSLDAHHVCYTVLAWMQQQWGGNEEQLPTLNAIDALPFPARHLLSLERYHLRAVGGEFQTSMLIAGVDADQEDLVLRAPSQIVAELRTVSAEFGLRHFLFPDVPLTMDRAWLEVLLRHLADAQLMVGWEASADAELLDEALILAMAQVGCEALTLTMRASRVFESAQTRHRVSHVVSTAHDQGIYVRAYVHLEPPYESVPHLVDVAATFNLDDVRFEVPAAEALGDVADTAQVAQLAHQIYDAGRDRQRFINRFGPALGSLIWRFRGQRSSG</sequence>
<evidence type="ECO:0000256" key="2">
    <source>
        <dbReference type="ARBA" id="ARBA00022691"/>
    </source>
</evidence>
<reference evidence="6 7" key="1">
    <citation type="journal article" date="2011" name="J. Bacteriol.">
        <title>Draft genome sequence of the anoxygenic filamentous phototrophic bacterium Oscillochloris trichoides subsp. DG-6.</title>
        <authorList>
            <person name="Kuznetsov B.B."/>
            <person name="Ivanovsky R.N."/>
            <person name="Keppen O.I."/>
            <person name="Sukhacheva M.V."/>
            <person name="Bumazhkin B.K."/>
            <person name="Patutina E.O."/>
            <person name="Beletsky A.V."/>
            <person name="Mardanov A.V."/>
            <person name="Baslerov R.V."/>
            <person name="Panteleeva A.N."/>
            <person name="Kolganova T.V."/>
            <person name="Ravin N.V."/>
            <person name="Skryabin K.G."/>
        </authorList>
    </citation>
    <scope>NUCLEOTIDE SEQUENCE [LARGE SCALE GENOMIC DNA]</scope>
    <source>
        <strain evidence="6 7">DG-6</strain>
    </source>
</reference>
<dbReference type="GO" id="GO:0051536">
    <property type="term" value="F:iron-sulfur cluster binding"/>
    <property type="evidence" value="ECO:0007669"/>
    <property type="project" value="UniProtKB-KW"/>
</dbReference>
<keyword evidence="4" id="KW-0408">Iron</keyword>
<dbReference type="PANTHER" id="PTHR43409">
    <property type="entry name" value="ANAEROBIC MAGNESIUM-PROTOPORPHYRIN IX MONOMETHYL ESTER CYCLASE-RELATED"/>
    <property type="match status" value="1"/>
</dbReference>
<proteinExistence type="predicted"/>
<evidence type="ECO:0000256" key="5">
    <source>
        <dbReference type="ARBA" id="ARBA00023014"/>
    </source>
</evidence>
<evidence type="ECO:0000256" key="4">
    <source>
        <dbReference type="ARBA" id="ARBA00023004"/>
    </source>
</evidence>
<dbReference type="PANTHER" id="PTHR43409:SF16">
    <property type="entry name" value="SLR0320 PROTEIN"/>
    <property type="match status" value="1"/>
</dbReference>
<dbReference type="HOGENOM" id="CLU_764396_0_0_0"/>
<dbReference type="STRING" id="765420.OSCT_2640"/>
<name>E1IH39_9CHLR</name>
<accession>E1IH39</accession>
<comment type="cofactor">
    <cofactor evidence="1">
        <name>[4Fe-4S] cluster</name>
        <dbReference type="ChEBI" id="CHEBI:49883"/>
    </cofactor>
</comment>
<organism evidence="6 7">
    <name type="scientific">Oscillochloris trichoides DG-6</name>
    <dbReference type="NCBI Taxonomy" id="765420"/>
    <lineage>
        <taxon>Bacteria</taxon>
        <taxon>Bacillati</taxon>
        <taxon>Chloroflexota</taxon>
        <taxon>Chloroflexia</taxon>
        <taxon>Chloroflexales</taxon>
        <taxon>Chloroflexineae</taxon>
        <taxon>Oscillochloridaceae</taxon>
        <taxon>Oscillochloris</taxon>
    </lineage>
</organism>
<dbReference type="GO" id="GO:0005829">
    <property type="term" value="C:cytosol"/>
    <property type="evidence" value="ECO:0007669"/>
    <property type="project" value="TreeGrafter"/>
</dbReference>